<evidence type="ECO:0000313" key="13">
    <source>
        <dbReference type="Proteomes" id="UP000289193"/>
    </source>
</evidence>
<dbReference type="GO" id="GO:0006355">
    <property type="term" value="P:regulation of DNA-templated transcription"/>
    <property type="evidence" value="ECO:0007669"/>
    <property type="project" value="InterPro"/>
</dbReference>
<evidence type="ECO:0000313" key="10">
    <source>
        <dbReference type="EMBL" id="AXH11132.1"/>
    </source>
</evidence>
<reference evidence="11 13" key="1">
    <citation type="submission" date="2017-10" db="EMBL/GenBank/DDBJ databases">
        <title>Genomics of the genus Arcobacter.</title>
        <authorList>
            <person name="Perez-Cataluna A."/>
            <person name="Figueras M.J."/>
        </authorList>
    </citation>
    <scope>NUCLEOTIDE SEQUENCE [LARGE SCALE GENOMIC DNA]</scope>
    <source>
        <strain evidence="11 13">CECT 7835</strain>
    </source>
</reference>
<dbReference type="EMBL" id="PDKM01000004">
    <property type="protein sequence ID" value="RXK09683.1"/>
    <property type="molecule type" value="Genomic_DNA"/>
</dbReference>
<evidence type="ECO:0000259" key="9">
    <source>
        <dbReference type="PROSITE" id="PS51755"/>
    </source>
</evidence>
<keyword evidence="5" id="KW-0804">Transcription</keyword>
<dbReference type="SUPFAM" id="SSF52172">
    <property type="entry name" value="CheY-like"/>
    <property type="match status" value="1"/>
</dbReference>
<dbReference type="PANTHER" id="PTHR48111:SF1">
    <property type="entry name" value="TWO-COMPONENT RESPONSE REGULATOR ORR33"/>
    <property type="match status" value="1"/>
</dbReference>
<dbReference type="PROSITE" id="PS50110">
    <property type="entry name" value="RESPONSE_REGULATORY"/>
    <property type="match status" value="1"/>
</dbReference>
<dbReference type="AlphaFoldDB" id="A0AAX2A9E8"/>
<feature type="modified residue" description="4-aspartylphosphate" evidence="6">
    <location>
        <position position="59"/>
    </location>
</feature>
<dbReference type="Pfam" id="PF00072">
    <property type="entry name" value="Response_reg"/>
    <property type="match status" value="1"/>
</dbReference>
<evidence type="ECO:0000313" key="11">
    <source>
        <dbReference type="EMBL" id="RXK09683.1"/>
    </source>
</evidence>
<protein>
    <submittedName>
        <fullName evidence="11">DNA-binding response regulator</fullName>
    </submittedName>
    <submittedName>
        <fullName evidence="10">Two-component system response regulator</fullName>
    </submittedName>
</protein>
<evidence type="ECO:0000256" key="2">
    <source>
        <dbReference type="ARBA" id="ARBA00023012"/>
    </source>
</evidence>
<dbReference type="InterPro" id="IPR001867">
    <property type="entry name" value="OmpR/PhoB-type_DNA-bd"/>
</dbReference>
<dbReference type="InterPro" id="IPR036388">
    <property type="entry name" value="WH-like_DNA-bd_sf"/>
</dbReference>
<evidence type="ECO:0000256" key="6">
    <source>
        <dbReference type="PROSITE-ProRule" id="PRU00169"/>
    </source>
</evidence>
<keyword evidence="4 7" id="KW-0238">DNA-binding</keyword>
<name>A0AAX2A9E8_9BACT</name>
<evidence type="ECO:0000256" key="1">
    <source>
        <dbReference type="ARBA" id="ARBA00022553"/>
    </source>
</evidence>
<dbReference type="Pfam" id="PF00486">
    <property type="entry name" value="Trans_reg_C"/>
    <property type="match status" value="1"/>
</dbReference>
<dbReference type="EMBL" id="CP031217">
    <property type="protein sequence ID" value="AXH11132.1"/>
    <property type="molecule type" value="Genomic_DNA"/>
</dbReference>
<evidence type="ECO:0000256" key="7">
    <source>
        <dbReference type="PROSITE-ProRule" id="PRU01091"/>
    </source>
</evidence>
<dbReference type="GO" id="GO:0000976">
    <property type="term" value="F:transcription cis-regulatory region binding"/>
    <property type="evidence" value="ECO:0007669"/>
    <property type="project" value="TreeGrafter"/>
</dbReference>
<dbReference type="PANTHER" id="PTHR48111">
    <property type="entry name" value="REGULATOR OF RPOS"/>
    <property type="match status" value="1"/>
</dbReference>
<keyword evidence="13" id="KW-1185">Reference proteome</keyword>
<dbReference type="KEGG" id="hbv:ABIV_0092"/>
<reference evidence="10 12" key="2">
    <citation type="submission" date="2018-07" db="EMBL/GenBank/DDBJ databases">
        <title>Complete genome of the Arcobacter bivalviorum type strain LMG 26154.</title>
        <authorList>
            <person name="Miller W.G."/>
            <person name="Yee E."/>
            <person name="Bono J.L."/>
        </authorList>
    </citation>
    <scope>NUCLEOTIDE SEQUENCE [LARGE SCALE GENOMIC DNA]</scope>
    <source>
        <strain evidence="10 12">LMG 26154</strain>
    </source>
</reference>
<feature type="domain" description="Response regulatory" evidence="8">
    <location>
        <begin position="10"/>
        <end position="124"/>
    </location>
</feature>
<feature type="domain" description="OmpR/PhoB-type" evidence="9">
    <location>
        <begin position="132"/>
        <end position="226"/>
    </location>
</feature>
<dbReference type="GO" id="GO:0005829">
    <property type="term" value="C:cytosol"/>
    <property type="evidence" value="ECO:0007669"/>
    <property type="project" value="TreeGrafter"/>
</dbReference>
<gene>
    <name evidence="10" type="ORF">ABIV_0092</name>
    <name evidence="11" type="ORF">CRV05_08080</name>
</gene>
<proteinExistence type="predicted"/>
<keyword evidence="1 6" id="KW-0597">Phosphoprotein</keyword>
<dbReference type="InterPro" id="IPR016032">
    <property type="entry name" value="Sig_transdc_resp-reg_C-effctor"/>
</dbReference>
<evidence type="ECO:0000259" key="8">
    <source>
        <dbReference type="PROSITE" id="PS50110"/>
    </source>
</evidence>
<dbReference type="SUPFAM" id="SSF46894">
    <property type="entry name" value="C-terminal effector domain of the bipartite response regulators"/>
    <property type="match status" value="1"/>
</dbReference>
<dbReference type="InterPro" id="IPR011006">
    <property type="entry name" value="CheY-like_superfamily"/>
</dbReference>
<dbReference type="InterPro" id="IPR039420">
    <property type="entry name" value="WalR-like"/>
</dbReference>
<dbReference type="GO" id="GO:0000156">
    <property type="term" value="F:phosphorelay response regulator activity"/>
    <property type="evidence" value="ECO:0007669"/>
    <property type="project" value="TreeGrafter"/>
</dbReference>
<dbReference type="SMART" id="SM00448">
    <property type="entry name" value="REC"/>
    <property type="match status" value="1"/>
</dbReference>
<dbReference type="RefSeq" id="WP_114838025.1">
    <property type="nucleotide sequence ID" value="NZ_CP031217.1"/>
</dbReference>
<dbReference type="Gene3D" id="3.40.50.2300">
    <property type="match status" value="1"/>
</dbReference>
<dbReference type="CDD" id="cd17536">
    <property type="entry name" value="REC_YesN-like"/>
    <property type="match status" value="1"/>
</dbReference>
<dbReference type="Gene3D" id="1.10.10.10">
    <property type="entry name" value="Winged helix-like DNA-binding domain superfamily/Winged helix DNA-binding domain"/>
    <property type="match status" value="1"/>
</dbReference>
<dbReference type="Proteomes" id="UP000289193">
    <property type="component" value="Unassembled WGS sequence"/>
</dbReference>
<sequence>MQKKDTKNIKLLYVEDDDIARENGVEYLENYFDEIYEASDALSALKIYEKQKPHIIITDIQMPKLNGLEFVKRIRQKDKQTQVIILSAFSTKEYLFEAIELQLVKYLTKPICEEELKKALEICLKSLKTSDSNIIKLDENTTFDSFNQTLFKNKEIVKLRKKELDLLSLLLKNRNRFVTYEEIENFVWYDSGMSKDALKTLIKNLKIKIPKDLIINLSGTGYKIELG</sequence>
<organism evidence="11 13">
    <name type="scientific">Halarcobacter bivalviorum</name>
    <dbReference type="NCBI Taxonomy" id="663364"/>
    <lineage>
        <taxon>Bacteria</taxon>
        <taxon>Pseudomonadati</taxon>
        <taxon>Campylobacterota</taxon>
        <taxon>Epsilonproteobacteria</taxon>
        <taxon>Campylobacterales</taxon>
        <taxon>Arcobacteraceae</taxon>
        <taxon>Halarcobacter</taxon>
    </lineage>
</organism>
<evidence type="ECO:0000256" key="4">
    <source>
        <dbReference type="ARBA" id="ARBA00023125"/>
    </source>
</evidence>
<evidence type="ECO:0000313" key="12">
    <source>
        <dbReference type="Proteomes" id="UP000253850"/>
    </source>
</evidence>
<evidence type="ECO:0000256" key="5">
    <source>
        <dbReference type="ARBA" id="ARBA00023163"/>
    </source>
</evidence>
<keyword evidence="2" id="KW-0902">Two-component regulatory system</keyword>
<accession>A0AAX2A9E8</accession>
<dbReference type="PROSITE" id="PS51755">
    <property type="entry name" value="OMPR_PHOB"/>
    <property type="match status" value="1"/>
</dbReference>
<keyword evidence="3" id="KW-0805">Transcription regulation</keyword>
<dbReference type="InterPro" id="IPR001789">
    <property type="entry name" value="Sig_transdc_resp-reg_receiver"/>
</dbReference>
<feature type="DNA-binding region" description="OmpR/PhoB-type" evidence="7">
    <location>
        <begin position="132"/>
        <end position="226"/>
    </location>
</feature>
<dbReference type="SMART" id="SM00862">
    <property type="entry name" value="Trans_reg_C"/>
    <property type="match status" value="1"/>
</dbReference>
<dbReference type="GO" id="GO:0032993">
    <property type="term" value="C:protein-DNA complex"/>
    <property type="evidence" value="ECO:0007669"/>
    <property type="project" value="TreeGrafter"/>
</dbReference>
<evidence type="ECO:0000256" key="3">
    <source>
        <dbReference type="ARBA" id="ARBA00023015"/>
    </source>
</evidence>
<dbReference type="Proteomes" id="UP000253850">
    <property type="component" value="Chromosome"/>
</dbReference>